<dbReference type="PANTHER" id="PTHR42923:SF41">
    <property type="entry name" value="ZETA-CAROTENE DESATURASE, CHLOROPLASTIC_CHROMOPLASTIC"/>
    <property type="match status" value="1"/>
</dbReference>
<reference evidence="4" key="1">
    <citation type="journal article" date="2020" name="mSystems">
        <title>Genome- and Community-Level Interaction Insights into Carbon Utilization and Element Cycling Functions of Hydrothermarchaeota in Hydrothermal Sediment.</title>
        <authorList>
            <person name="Zhou Z."/>
            <person name="Liu Y."/>
            <person name="Xu W."/>
            <person name="Pan J."/>
            <person name="Luo Z.H."/>
            <person name="Li M."/>
        </authorList>
    </citation>
    <scope>NUCLEOTIDE SEQUENCE [LARGE SCALE GENOMIC DNA]</scope>
    <source>
        <strain evidence="4">HyVt-633</strain>
    </source>
</reference>
<dbReference type="EMBL" id="DRSQ01000162">
    <property type="protein sequence ID" value="HHE32563.1"/>
    <property type="molecule type" value="Genomic_DNA"/>
</dbReference>
<feature type="domain" description="Amine oxidase" evidence="3">
    <location>
        <begin position="18"/>
        <end position="456"/>
    </location>
</feature>
<dbReference type="PRINTS" id="PR00757">
    <property type="entry name" value="AMINEOXDASEF"/>
</dbReference>
<sequence length="465" mass="52377">MRVMNGNNKKVLIIGGGLAGLTAAKRLVDQGFQVRVLEKRSIYGGKVSAWKDEEGDWIESGTHCFFGAYDVLYDLMKEIKTYHAVDWKKHQLTYTLEGGNSFTFKTWDLPSPLHLMPAIVNNGYFTFGEMASFAKSLIPLALQKDAYPPTQDHQTFAQWAEEKKFGKRLMDKMFRPMALALKFIPPEEISAKIILDVTETFYRIPDSSCMGFLKGSPQEYLHDPLVDYSTRKGAEFQNQVAVDELLFDGTEIRGVQLRNGEILDADYYLTALPIHDLCRVLPASLKQHDRFFGDLDRLEGVPVISVQIWYDREISSIDNVLFSPDGIIPVYANLARTTPDYRTLRGEPFEGKTRFEFCVGPAKSLMGLTKEEIIDRVDRSVRANFPKETQGAKILKSTLVKIPRSVYAPLPGMEQYRPTQKTPVRNLFISGGYSQQLYYDSMGGAVMSANLAVDALTKAAAENGR</sequence>
<gene>
    <name evidence="4" type="ORF">ENL07_08045</name>
</gene>
<dbReference type="SUPFAM" id="SSF51905">
    <property type="entry name" value="FAD/NAD(P)-binding domain"/>
    <property type="match status" value="1"/>
</dbReference>
<evidence type="ECO:0000256" key="1">
    <source>
        <dbReference type="ARBA" id="ARBA00001974"/>
    </source>
</evidence>
<evidence type="ECO:0000256" key="2">
    <source>
        <dbReference type="ARBA" id="ARBA00023002"/>
    </source>
</evidence>
<name>A0A7C5HI89_9CHLB</name>
<evidence type="ECO:0000259" key="3">
    <source>
        <dbReference type="Pfam" id="PF01593"/>
    </source>
</evidence>
<dbReference type="Gene3D" id="3.50.50.60">
    <property type="entry name" value="FAD/NAD(P)-binding domain"/>
    <property type="match status" value="1"/>
</dbReference>
<dbReference type="AlphaFoldDB" id="A0A7C5HI89"/>
<dbReference type="InterPro" id="IPR001613">
    <property type="entry name" value="Flavin_amine_oxidase"/>
</dbReference>
<organism evidence="4">
    <name type="scientific">Chlorobaculum parvum</name>
    <dbReference type="NCBI Taxonomy" id="274539"/>
    <lineage>
        <taxon>Bacteria</taxon>
        <taxon>Pseudomonadati</taxon>
        <taxon>Chlorobiota</taxon>
        <taxon>Chlorobiia</taxon>
        <taxon>Chlorobiales</taxon>
        <taxon>Chlorobiaceae</taxon>
        <taxon>Chlorobaculum</taxon>
    </lineage>
</organism>
<dbReference type="InterPro" id="IPR036188">
    <property type="entry name" value="FAD/NAD-bd_sf"/>
</dbReference>
<comment type="caution">
    <text evidence="4">The sequence shown here is derived from an EMBL/GenBank/DDBJ whole genome shotgun (WGS) entry which is preliminary data.</text>
</comment>
<keyword evidence="2" id="KW-0560">Oxidoreductase</keyword>
<dbReference type="PANTHER" id="PTHR42923">
    <property type="entry name" value="PROTOPORPHYRINOGEN OXIDASE"/>
    <property type="match status" value="1"/>
</dbReference>
<comment type="cofactor">
    <cofactor evidence="1">
        <name>FAD</name>
        <dbReference type="ChEBI" id="CHEBI:57692"/>
    </cofactor>
</comment>
<accession>A0A7C5HI89</accession>
<dbReference type="GO" id="GO:0016491">
    <property type="term" value="F:oxidoreductase activity"/>
    <property type="evidence" value="ECO:0007669"/>
    <property type="project" value="UniProtKB-KW"/>
</dbReference>
<dbReference type="InterPro" id="IPR002937">
    <property type="entry name" value="Amino_oxidase"/>
</dbReference>
<proteinExistence type="predicted"/>
<dbReference type="Proteomes" id="UP000886058">
    <property type="component" value="Unassembled WGS sequence"/>
</dbReference>
<dbReference type="Pfam" id="PF01593">
    <property type="entry name" value="Amino_oxidase"/>
    <property type="match status" value="1"/>
</dbReference>
<protein>
    <submittedName>
        <fullName evidence="4">FAD-binding protein</fullName>
    </submittedName>
</protein>
<dbReference type="InterPro" id="IPR050464">
    <property type="entry name" value="Zeta_carotene_desat/Oxidored"/>
</dbReference>
<evidence type="ECO:0000313" key="4">
    <source>
        <dbReference type="EMBL" id="HHE32563.1"/>
    </source>
</evidence>